<evidence type="ECO:0000256" key="2">
    <source>
        <dbReference type="ARBA" id="ARBA00022475"/>
    </source>
</evidence>
<comment type="caution">
    <text evidence="7">The sequence shown here is derived from an EMBL/GenBank/DDBJ whole genome shotgun (WGS) entry which is preliminary data.</text>
</comment>
<dbReference type="RefSeq" id="WP_185694821.1">
    <property type="nucleotide sequence ID" value="NZ_JACHVA010000139.1"/>
</dbReference>
<keyword evidence="5 6" id="KW-0472">Membrane</keyword>
<evidence type="ECO:0000256" key="4">
    <source>
        <dbReference type="ARBA" id="ARBA00022989"/>
    </source>
</evidence>
<proteinExistence type="predicted"/>
<protein>
    <submittedName>
        <fullName evidence="7">Cytochrome c oxidase assembly protein</fullName>
    </submittedName>
</protein>
<dbReference type="GO" id="GO:0005886">
    <property type="term" value="C:plasma membrane"/>
    <property type="evidence" value="ECO:0007669"/>
    <property type="project" value="UniProtKB-SubCell"/>
</dbReference>
<evidence type="ECO:0000256" key="6">
    <source>
        <dbReference type="SAM" id="Phobius"/>
    </source>
</evidence>
<dbReference type="Pfam" id="PF09678">
    <property type="entry name" value="Caa3_CtaG"/>
    <property type="match status" value="1"/>
</dbReference>
<keyword evidence="3 6" id="KW-0812">Transmembrane</keyword>
<feature type="transmembrane region" description="Helical" evidence="6">
    <location>
        <begin position="179"/>
        <end position="204"/>
    </location>
</feature>
<gene>
    <name evidence="7" type="ORF">H5P30_20715</name>
</gene>
<keyword evidence="2" id="KW-1003">Cell membrane</keyword>
<dbReference type="EMBL" id="JACHVA010000139">
    <property type="protein sequence ID" value="MBC2604210.1"/>
    <property type="molecule type" value="Genomic_DNA"/>
</dbReference>
<feature type="transmembrane region" description="Helical" evidence="6">
    <location>
        <begin position="6"/>
        <end position="26"/>
    </location>
</feature>
<evidence type="ECO:0000256" key="5">
    <source>
        <dbReference type="ARBA" id="ARBA00023136"/>
    </source>
</evidence>
<name>A0A7X1B226_9BACT</name>
<feature type="transmembrane region" description="Helical" evidence="6">
    <location>
        <begin position="150"/>
        <end position="167"/>
    </location>
</feature>
<feature type="transmembrane region" description="Helical" evidence="6">
    <location>
        <begin position="224"/>
        <end position="246"/>
    </location>
</feature>
<sequence length="270" mass="30360">MTLHWHTEPLLLAGLLIPAWLYALWIGPFRPSGATVPVWRVVCFFTALILSYLAVGSPLDQIGEDYLFSVHMIQHLILMYVTPVLSIIGLPPELLDQFLNRHPGLVQFLRKILNPVVTGAIFSLTFSLWHVPSLYEAALANKTIHIVEHITIWVPGLGIAWNLFSPSKVLPTVSYPGRLLMLFILMIAQLPVFGILTMSGNVLYPTYEWAPRIIDLSPIDDQVLGGLFMKVGGMLFVLPIFGYCFYQWSKTTQSDEMEIDPNPSSPQTEK</sequence>
<dbReference type="InterPro" id="IPR019108">
    <property type="entry name" value="Caa3_assmbl_CtaG-rel"/>
</dbReference>
<evidence type="ECO:0000313" key="8">
    <source>
        <dbReference type="Proteomes" id="UP000525652"/>
    </source>
</evidence>
<feature type="transmembrane region" description="Helical" evidence="6">
    <location>
        <begin position="112"/>
        <end position="130"/>
    </location>
</feature>
<dbReference type="Proteomes" id="UP000525652">
    <property type="component" value="Unassembled WGS sequence"/>
</dbReference>
<keyword evidence="4 6" id="KW-1133">Transmembrane helix</keyword>
<feature type="transmembrane region" description="Helical" evidence="6">
    <location>
        <begin position="38"/>
        <end position="55"/>
    </location>
</feature>
<accession>A0A7X1B226</accession>
<organism evidence="7 8">
    <name type="scientific">Puniceicoccus vermicola</name>
    <dbReference type="NCBI Taxonomy" id="388746"/>
    <lineage>
        <taxon>Bacteria</taxon>
        <taxon>Pseudomonadati</taxon>
        <taxon>Verrucomicrobiota</taxon>
        <taxon>Opitutia</taxon>
        <taxon>Puniceicoccales</taxon>
        <taxon>Puniceicoccaceae</taxon>
        <taxon>Puniceicoccus</taxon>
    </lineage>
</organism>
<reference evidence="7 8" key="1">
    <citation type="submission" date="2020-07" db="EMBL/GenBank/DDBJ databases">
        <authorList>
            <person name="Feng X."/>
        </authorList>
    </citation>
    <scope>NUCLEOTIDE SEQUENCE [LARGE SCALE GENOMIC DNA]</scope>
    <source>
        <strain evidence="7 8">JCM14086</strain>
    </source>
</reference>
<dbReference type="AlphaFoldDB" id="A0A7X1B226"/>
<feature type="transmembrane region" description="Helical" evidence="6">
    <location>
        <begin position="67"/>
        <end position="91"/>
    </location>
</feature>
<evidence type="ECO:0000313" key="7">
    <source>
        <dbReference type="EMBL" id="MBC2604210.1"/>
    </source>
</evidence>
<evidence type="ECO:0000256" key="3">
    <source>
        <dbReference type="ARBA" id="ARBA00022692"/>
    </source>
</evidence>
<comment type="subcellular location">
    <subcellularLocation>
        <location evidence="1">Cell membrane</location>
        <topology evidence="1">Multi-pass membrane protein</topology>
    </subcellularLocation>
</comment>
<keyword evidence="8" id="KW-1185">Reference proteome</keyword>
<evidence type="ECO:0000256" key="1">
    <source>
        <dbReference type="ARBA" id="ARBA00004651"/>
    </source>
</evidence>